<name>A0A1G2G9P5_9BACT</name>
<proteinExistence type="inferred from homology"/>
<reference evidence="5 6" key="1">
    <citation type="journal article" date="2016" name="Nat. Commun.">
        <title>Thousands of microbial genomes shed light on interconnected biogeochemical processes in an aquifer system.</title>
        <authorList>
            <person name="Anantharaman K."/>
            <person name="Brown C.T."/>
            <person name="Hug L.A."/>
            <person name="Sharon I."/>
            <person name="Castelle C.J."/>
            <person name="Probst A.J."/>
            <person name="Thomas B.C."/>
            <person name="Singh A."/>
            <person name="Wilkins M.J."/>
            <person name="Karaoz U."/>
            <person name="Brodie E.L."/>
            <person name="Williams K.H."/>
            <person name="Hubbard S.S."/>
            <person name="Banfield J.F."/>
        </authorList>
    </citation>
    <scope>NUCLEOTIDE SEQUENCE [LARGE SCALE GENOMIC DNA]</scope>
</reference>
<dbReference type="SMART" id="SM00382">
    <property type="entry name" value="AAA"/>
    <property type="match status" value="1"/>
</dbReference>
<dbReference type="CDD" id="cd03217">
    <property type="entry name" value="ABC_FeS_Assembly"/>
    <property type="match status" value="1"/>
</dbReference>
<dbReference type="Proteomes" id="UP000176576">
    <property type="component" value="Unassembled WGS sequence"/>
</dbReference>
<evidence type="ECO:0000313" key="6">
    <source>
        <dbReference type="Proteomes" id="UP000176576"/>
    </source>
</evidence>
<dbReference type="PANTHER" id="PTHR43204">
    <property type="entry name" value="ABC TRANSPORTER I FAMILY MEMBER 6, CHLOROPLASTIC"/>
    <property type="match status" value="1"/>
</dbReference>
<dbReference type="Gene3D" id="3.40.50.300">
    <property type="entry name" value="P-loop containing nucleotide triphosphate hydrolases"/>
    <property type="match status" value="1"/>
</dbReference>
<dbReference type="InterPro" id="IPR003439">
    <property type="entry name" value="ABC_transporter-like_ATP-bd"/>
</dbReference>
<organism evidence="5 6">
    <name type="scientific">Candidatus Ryanbacteria bacterium RIFCSPHIGHO2_02_FULL_45_13b</name>
    <dbReference type="NCBI Taxonomy" id="1802117"/>
    <lineage>
        <taxon>Bacteria</taxon>
        <taxon>Candidatus Ryaniibacteriota</taxon>
    </lineage>
</organism>
<dbReference type="SUPFAM" id="SSF52540">
    <property type="entry name" value="P-loop containing nucleoside triphosphate hydrolases"/>
    <property type="match status" value="1"/>
</dbReference>
<comment type="similarity">
    <text evidence="1">Belongs to the ABC transporter superfamily. Ycf16 family.</text>
</comment>
<dbReference type="InterPro" id="IPR010230">
    <property type="entry name" value="FeS-cluster_ATPase_SufC"/>
</dbReference>
<keyword evidence="3" id="KW-0067">ATP-binding</keyword>
<dbReference type="EMBL" id="MHNN01000007">
    <property type="protein sequence ID" value="OGZ46618.1"/>
    <property type="molecule type" value="Genomic_DNA"/>
</dbReference>
<dbReference type="AlphaFoldDB" id="A0A1G2G9P5"/>
<evidence type="ECO:0000256" key="1">
    <source>
        <dbReference type="ARBA" id="ARBA00006216"/>
    </source>
</evidence>
<evidence type="ECO:0000256" key="2">
    <source>
        <dbReference type="ARBA" id="ARBA00022741"/>
    </source>
</evidence>
<accession>A0A1G2G9P5</accession>
<evidence type="ECO:0000259" key="4">
    <source>
        <dbReference type="PROSITE" id="PS50893"/>
    </source>
</evidence>
<keyword evidence="2" id="KW-0547">Nucleotide-binding</keyword>
<evidence type="ECO:0000256" key="3">
    <source>
        <dbReference type="ARBA" id="ARBA00022840"/>
    </source>
</evidence>
<dbReference type="PANTHER" id="PTHR43204:SF1">
    <property type="entry name" value="ABC TRANSPORTER I FAMILY MEMBER 6, CHLOROPLASTIC"/>
    <property type="match status" value="1"/>
</dbReference>
<dbReference type="STRING" id="1802117.A3J54_01105"/>
<dbReference type="GO" id="GO:0005524">
    <property type="term" value="F:ATP binding"/>
    <property type="evidence" value="ECO:0007669"/>
    <property type="project" value="UniProtKB-KW"/>
</dbReference>
<gene>
    <name evidence="5" type="ORF">A3J54_01105</name>
</gene>
<protein>
    <submittedName>
        <fullName evidence="5">Fe-S cluster assembly ATPase SufC</fullName>
    </submittedName>
</protein>
<dbReference type="PROSITE" id="PS50893">
    <property type="entry name" value="ABC_TRANSPORTER_2"/>
    <property type="match status" value="1"/>
</dbReference>
<dbReference type="InterPro" id="IPR027417">
    <property type="entry name" value="P-loop_NTPase"/>
</dbReference>
<evidence type="ECO:0000313" key="5">
    <source>
        <dbReference type="EMBL" id="OGZ46618.1"/>
    </source>
</evidence>
<dbReference type="NCBIfam" id="TIGR01978">
    <property type="entry name" value="sufC"/>
    <property type="match status" value="1"/>
</dbReference>
<feature type="domain" description="ABC transporter" evidence="4">
    <location>
        <begin position="2"/>
        <end position="240"/>
    </location>
</feature>
<sequence>MLEIKDIHIQADGKEIVHGVSLHIPEGRVVALMGPNGSGKSSLVNAVMGHPHYLITHGQVLLEGKDITRMPPHEKARNGIFLSMQNPPALSGITVSSFLRNACSALTDTVLPVLPFQNMIEVEMKKLGIDTEMAGRHVNEGFSGGEKKRLEALQLVLFKPRFALLDETDAGLDIDALRIVAESIKRASAGMGILLITHYTRILKYLTPDEVHILRDGIITRSGDRELAEEIEKEGYENEG</sequence>
<comment type="caution">
    <text evidence="5">The sequence shown here is derived from an EMBL/GenBank/DDBJ whole genome shotgun (WGS) entry which is preliminary data.</text>
</comment>
<dbReference type="Pfam" id="PF00005">
    <property type="entry name" value="ABC_tran"/>
    <property type="match status" value="1"/>
</dbReference>
<dbReference type="GO" id="GO:0016887">
    <property type="term" value="F:ATP hydrolysis activity"/>
    <property type="evidence" value="ECO:0007669"/>
    <property type="project" value="InterPro"/>
</dbReference>
<dbReference type="InterPro" id="IPR003593">
    <property type="entry name" value="AAA+_ATPase"/>
</dbReference>